<feature type="chain" id="PRO_5046255717" description="Peptidase C51 domain-containing protein" evidence="1">
    <location>
        <begin position="34"/>
        <end position="200"/>
    </location>
</feature>
<dbReference type="Proteomes" id="UP001501822">
    <property type="component" value="Unassembled WGS sequence"/>
</dbReference>
<dbReference type="EMBL" id="BAAABM010000070">
    <property type="protein sequence ID" value="GAA0371417.1"/>
    <property type="molecule type" value="Genomic_DNA"/>
</dbReference>
<proteinExistence type="predicted"/>
<keyword evidence="1" id="KW-0732">Signal</keyword>
<evidence type="ECO:0000259" key="2">
    <source>
        <dbReference type="Pfam" id="PF05257"/>
    </source>
</evidence>
<evidence type="ECO:0000313" key="3">
    <source>
        <dbReference type="EMBL" id="GAA0371417.1"/>
    </source>
</evidence>
<dbReference type="SUPFAM" id="SSF54001">
    <property type="entry name" value="Cysteine proteinases"/>
    <property type="match status" value="1"/>
</dbReference>
<evidence type="ECO:0000256" key="1">
    <source>
        <dbReference type="SAM" id="SignalP"/>
    </source>
</evidence>
<protein>
    <recommendedName>
        <fullName evidence="2">Peptidase C51 domain-containing protein</fullName>
    </recommendedName>
</protein>
<reference evidence="3 4" key="1">
    <citation type="journal article" date="2019" name="Int. J. Syst. Evol. Microbiol.">
        <title>The Global Catalogue of Microorganisms (GCM) 10K type strain sequencing project: providing services to taxonomists for standard genome sequencing and annotation.</title>
        <authorList>
            <consortium name="The Broad Institute Genomics Platform"/>
            <consortium name="The Broad Institute Genome Sequencing Center for Infectious Disease"/>
            <person name="Wu L."/>
            <person name="Ma J."/>
        </authorList>
    </citation>
    <scope>NUCLEOTIDE SEQUENCE [LARGE SCALE GENOMIC DNA]</scope>
    <source>
        <strain evidence="3 4">JCM 3146</strain>
    </source>
</reference>
<dbReference type="InterPro" id="IPR007921">
    <property type="entry name" value="CHAP_dom"/>
</dbReference>
<dbReference type="Gene3D" id="3.90.1720.10">
    <property type="entry name" value="endopeptidase domain like (from Nostoc punctiforme)"/>
    <property type="match status" value="1"/>
</dbReference>
<keyword evidence="4" id="KW-1185">Reference proteome</keyword>
<sequence>MKNTPRHRLGRATAIGALALSLTAGPGVSTAFADAPGAATASTASTSTATASSAQMRAGLVARILSTARSQIGYREHGNNCTKYGPCEEWCSLFATWVWRKAGVKIPKYAFTGDVYRWGQRNHVAWNKHWLKTAQPGDVLLFGTGPKNTHTSTHIGIVESVSRNKKTVTLIEGNAGNAVRRKKHKLSGSIFYGGVDPIGH</sequence>
<accession>A0ABN0XS30</accession>
<comment type="caution">
    <text evidence="3">The sequence shown here is derived from an EMBL/GenBank/DDBJ whole genome shotgun (WGS) entry which is preliminary data.</text>
</comment>
<name>A0ABN0XS30_9ACTN</name>
<gene>
    <name evidence="3" type="ORF">GCM10010151_71720</name>
</gene>
<dbReference type="Pfam" id="PF05257">
    <property type="entry name" value="CHAP"/>
    <property type="match status" value="1"/>
</dbReference>
<feature type="domain" description="Peptidase C51" evidence="2">
    <location>
        <begin position="89"/>
        <end position="174"/>
    </location>
</feature>
<dbReference type="InterPro" id="IPR038765">
    <property type="entry name" value="Papain-like_cys_pep_sf"/>
</dbReference>
<organism evidence="3 4">
    <name type="scientific">Actinoallomurus spadix</name>
    <dbReference type="NCBI Taxonomy" id="79912"/>
    <lineage>
        <taxon>Bacteria</taxon>
        <taxon>Bacillati</taxon>
        <taxon>Actinomycetota</taxon>
        <taxon>Actinomycetes</taxon>
        <taxon>Streptosporangiales</taxon>
        <taxon>Thermomonosporaceae</taxon>
        <taxon>Actinoallomurus</taxon>
    </lineage>
</organism>
<feature type="signal peptide" evidence="1">
    <location>
        <begin position="1"/>
        <end position="33"/>
    </location>
</feature>
<evidence type="ECO:0000313" key="4">
    <source>
        <dbReference type="Proteomes" id="UP001501822"/>
    </source>
</evidence>